<protein>
    <submittedName>
        <fullName evidence="1">Uncharacterized protein</fullName>
    </submittedName>
</protein>
<organism evidence="1 3">
    <name type="scientific">Rotaria magnacalcarata</name>
    <dbReference type="NCBI Taxonomy" id="392030"/>
    <lineage>
        <taxon>Eukaryota</taxon>
        <taxon>Metazoa</taxon>
        <taxon>Spiralia</taxon>
        <taxon>Gnathifera</taxon>
        <taxon>Rotifera</taxon>
        <taxon>Eurotatoria</taxon>
        <taxon>Bdelloidea</taxon>
        <taxon>Philodinida</taxon>
        <taxon>Philodinidae</taxon>
        <taxon>Rotaria</taxon>
    </lineage>
</organism>
<dbReference type="Proteomes" id="UP000663887">
    <property type="component" value="Unassembled WGS sequence"/>
</dbReference>
<proteinExistence type="predicted"/>
<dbReference type="EMBL" id="CAJOBF010001249">
    <property type="protein sequence ID" value="CAF3930191.1"/>
    <property type="molecule type" value="Genomic_DNA"/>
</dbReference>
<comment type="caution">
    <text evidence="1">The sequence shown here is derived from an EMBL/GenBank/DDBJ whole genome shotgun (WGS) entry which is preliminary data.</text>
</comment>
<dbReference type="Proteomes" id="UP000663842">
    <property type="component" value="Unassembled WGS sequence"/>
</dbReference>
<name>A0A816N5V5_9BILA</name>
<evidence type="ECO:0000313" key="3">
    <source>
        <dbReference type="Proteomes" id="UP000663887"/>
    </source>
</evidence>
<dbReference type="EMBL" id="CAJNRG010001250">
    <property type="protein sequence ID" value="CAF2030279.1"/>
    <property type="molecule type" value="Genomic_DNA"/>
</dbReference>
<evidence type="ECO:0000313" key="1">
    <source>
        <dbReference type="EMBL" id="CAF2030279.1"/>
    </source>
</evidence>
<evidence type="ECO:0000313" key="2">
    <source>
        <dbReference type="EMBL" id="CAF3930191.1"/>
    </source>
</evidence>
<sequence>MAYLERQQTQIRDTTSRADVPNSDIAKIMYYLNCVCYCIDYNDNDIRRYTNYARWASLSDEEDRLVFVLGMTLSPDLFIGKVFFPSDVLSRDMTGRFYEISQINHQLVVVPSLVIGGRTCRVNRILAYKQVWLQENYIDPMRRLIQRFRPQQQATRSCSIS</sequence>
<dbReference type="AlphaFoldDB" id="A0A816N5V5"/>
<gene>
    <name evidence="2" type="ORF">UXM345_LOCUS12146</name>
    <name evidence="1" type="ORF">XDN619_LOCUS4974</name>
</gene>
<reference evidence="1" key="1">
    <citation type="submission" date="2021-02" db="EMBL/GenBank/DDBJ databases">
        <authorList>
            <person name="Nowell W R."/>
        </authorList>
    </citation>
    <scope>NUCLEOTIDE SEQUENCE</scope>
</reference>
<accession>A0A816N5V5</accession>